<dbReference type="PANTHER" id="PTHR47002:SF6">
    <property type="entry name" value="X INTRINSIC PROTEIN"/>
    <property type="match status" value="1"/>
</dbReference>
<evidence type="ECO:0000256" key="2">
    <source>
        <dbReference type="ARBA" id="ARBA00022692"/>
    </source>
</evidence>
<keyword evidence="2 5" id="KW-0812">Transmembrane</keyword>
<keyword evidence="3 6" id="KW-1133">Transmembrane helix</keyword>
<dbReference type="InterPro" id="IPR000425">
    <property type="entry name" value="MIP"/>
</dbReference>
<reference evidence="7 8" key="1">
    <citation type="journal article" date="2016" name="G3 (Bethesda)">
        <title>First Draft Assembly and Annotation of the Genome of a California Endemic Oak Quercus lobata Nee (Fagaceae).</title>
        <authorList>
            <person name="Sork V.L."/>
            <person name="Fitz-Gibbon S.T."/>
            <person name="Puiu D."/>
            <person name="Crepeau M."/>
            <person name="Gugger P.F."/>
            <person name="Sherman R."/>
            <person name="Stevens K."/>
            <person name="Langley C.H."/>
            <person name="Pellegrini M."/>
            <person name="Salzberg S.L."/>
        </authorList>
    </citation>
    <scope>NUCLEOTIDE SEQUENCE [LARGE SCALE GENOMIC DNA]</scope>
    <source>
        <strain evidence="7 8">cv. SW786</strain>
    </source>
</reference>
<sequence length="295" mass="32314">MDRVVLREDGEQLPISLEKYEANSNSFQKKFLAFIGAHEFYSPELSELLATAFYVFTLTTTIISILDSNVVEPKLLVPLAIFLILFLFLMMTVPLSGGHMSPILTFIAALRGLITLARAAIYVLAQCAGSVIGFFILQNVMDRQTVQNHSLGGCTIDGNGATTHPLSPEIALILEFVCTYVFLFLGVTVAFDKKRCKELGMAMVCAVVAASLALAVFVSITVTGRAGYGGVSLNPAKCLGPALLQGDRLWDGHWVFWVGPFFACIAYYGYSMQLPKESSDLEEKQEYDIVRLARA</sequence>
<keyword evidence="8" id="KW-1185">Reference proteome</keyword>
<feature type="transmembrane region" description="Helical" evidence="6">
    <location>
        <begin position="48"/>
        <end position="66"/>
    </location>
</feature>
<dbReference type="PANTHER" id="PTHR47002">
    <property type="entry name" value="AQUAPORIN-LIKE"/>
    <property type="match status" value="1"/>
</dbReference>
<name>A0A7N2RDV0_QUELO</name>
<evidence type="ECO:0000313" key="7">
    <source>
        <dbReference type="EnsemblPlants" id="QL11p047414:mrna"/>
    </source>
</evidence>
<dbReference type="InterPro" id="IPR023271">
    <property type="entry name" value="Aquaporin-like"/>
</dbReference>
<feature type="transmembrane region" description="Helical" evidence="6">
    <location>
        <begin position="75"/>
        <end position="93"/>
    </location>
</feature>
<proteinExistence type="inferred from homology"/>
<accession>A0A7N2RDV0</accession>
<dbReference type="AlphaFoldDB" id="A0A7N2RDV0"/>
<evidence type="ECO:0000313" key="8">
    <source>
        <dbReference type="Proteomes" id="UP000594261"/>
    </source>
</evidence>
<dbReference type="InParanoid" id="A0A7N2RDV0"/>
<dbReference type="Gramene" id="QL11p047414:mrna">
    <property type="protein sequence ID" value="QL11p047414:mrna"/>
    <property type="gene ID" value="QL11p047414"/>
</dbReference>
<dbReference type="Gene3D" id="1.20.1080.10">
    <property type="entry name" value="Glycerol uptake facilitator protein"/>
    <property type="match status" value="1"/>
</dbReference>
<keyword evidence="4 6" id="KW-0472">Membrane</keyword>
<dbReference type="GO" id="GO:0015267">
    <property type="term" value="F:channel activity"/>
    <property type="evidence" value="ECO:0007669"/>
    <property type="project" value="InterPro"/>
</dbReference>
<evidence type="ECO:0000256" key="5">
    <source>
        <dbReference type="RuleBase" id="RU000477"/>
    </source>
</evidence>
<evidence type="ECO:0008006" key="9">
    <source>
        <dbReference type="Google" id="ProtNLM"/>
    </source>
</evidence>
<feature type="transmembrane region" description="Helical" evidence="6">
    <location>
        <begin position="203"/>
        <end position="222"/>
    </location>
</feature>
<dbReference type="Pfam" id="PF00230">
    <property type="entry name" value="MIP"/>
    <property type="match status" value="1"/>
</dbReference>
<evidence type="ECO:0000256" key="4">
    <source>
        <dbReference type="ARBA" id="ARBA00023136"/>
    </source>
</evidence>
<comment type="subcellular location">
    <subcellularLocation>
        <location evidence="1">Membrane</location>
        <topology evidence="1">Multi-pass membrane protein</topology>
    </subcellularLocation>
</comment>
<dbReference type="EMBL" id="LRBV02000011">
    <property type="status" value="NOT_ANNOTATED_CDS"/>
    <property type="molecule type" value="Genomic_DNA"/>
</dbReference>
<organism evidence="7 8">
    <name type="scientific">Quercus lobata</name>
    <name type="common">Valley oak</name>
    <dbReference type="NCBI Taxonomy" id="97700"/>
    <lineage>
        <taxon>Eukaryota</taxon>
        <taxon>Viridiplantae</taxon>
        <taxon>Streptophyta</taxon>
        <taxon>Embryophyta</taxon>
        <taxon>Tracheophyta</taxon>
        <taxon>Spermatophyta</taxon>
        <taxon>Magnoliopsida</taxon>
        <taxon>eudicotyledons</taxon>
        <taxon>Gunneridae</taxon>
        <taxon>Pentapetalae</taxon>
        <taxon>rosids</taxon>
        <taxon>fabids</taxon>
        <taxon>Fagales</taxon>
        <taxon>Fagaceae</taxon>
        <taxon>Quercus</taxon>
    </lineage>
</organism>
<protein>
    <recommendedName>
        <fullName evidence="9">Aquaporin</fullName>
    </recommendedName>
</protein>
<dbReference type="EnsemblPlants" id="QL11p047414:mrna">
    <property type="protein sequence ID" value="QL11p047414:mrna"/>
    <property type="gene ID" value="QL11p047414"/>
</dbReference>
<feature type="transmembrane region" description="Helical" evidence="6">
    <location>
        <begin position="254"/>
        <end position="270"/>
    </location>
</feature>
<feature type="transmembrane region" description="Helical" evidence="6">
    <location>
        <begin position="121"/>
        <end position="141"/>
    </location>
</feature>
<evidence type="ECO:0000256" key="6">
    <source>
        <dbReference type="SAM" id="Phobius"/>
    </source>
</evidence>
<feature type="transmembrane region" description="Helical" evidence="6">
    <location>
        <begin position="170"/>
        <end position="191"/>
    </location>
</feature>
<keyword evidence="5" id="KW-0813">Transport</keyword>
<evidence type="ECO:0000256" key="1">
    <source>
        <dbReference type="ARBA" id="ARBA00004141"/>
    </source>
</evidence>
<comment type="similarity">
    <text evidence="5">Belongs to the MIP/aquaporin (TC 1.A.8) family.</text>
</comment>
<dbReference type="Proteomes" id="UP000594261">
    <property type="component" value="Chromosome 11"/>
</dbReference>
<evidence type="ECO:0000256" key="3">
    <source>
        <dbReference type="ARBA" id="ARBA00022989"/>
    </source>
</evidence>
<reference evidence="7" key="2">
    <citation type="submission" date="2021-01" db="UniProtKB">
        <authorList>
            <consortium name="EnsemblPlants"/>
        </authorList>
    </citation>
    <scope>IDENTIFICATION</scope>
</reference>
<dbReference type="GO" id="GO:0016020">
    <property type="term" value="C:membrane"/>
    <property type="evidence" value="ECO:0007669"/>
    <property type="project" value="UniProtKB-SubCell"/>
</dbReference>
<dbReference type="SUPFAM" id="SSF81338">
    <property type="entry name" value="Aquaporin-like"/>
    <property type="match status" value="1"/>
</dbReference>
<dbReference type="PRINTS" id="PR00783">
    <property type="entry name" value="MINTRINSICP"/>
</dbReference>